<dbReference type="InterPro" id="IPR050194">
    <property type="entry name" value="Glycosyltransferase_grp1"/>
</dbReference>
<feature type="compositionally biased region" description="Low complexity" evidence="3">
    <location>
        <begin position="401"/>
        <end position="410"/>
    </location>
</feature>
<proteinExistence type="predicted"/>
<dbReference type="GO" id="GO:0016757">
    <property type="term" value="F:glycosyltransferase activity"/>
    <property type="evidence" value="ECO:0007669"/>
    <property type="project" value="UniProtKB-KW"/>
</dbReference>
<keyword evidence="7" id="KW-1185">Reference proteome</keyword>
<dbReference type="Pfam" id="PF00534">
    <property type="entry name" value="Glycos_transf_1"/>
    <property type="match status" value="1"/>
</dbReference>
<dbReference type="EC" id="2.4.-.-" evidence="6"/>
<feature type="domain" description="Glycosyl transferase family 1" evidence="4">
    <location>
        <begin position="194"/>
        <end position="360"/>
    </location>
</feature>
<evidence type="ECO:0000313" key="6">
    <source>
        <dbReference type="EMBL" id="MBZ2196802.1"/>
    </source>
</evidence>
<accession>A0ABS7S8X8</accession>
<keyword evidence="2 6" id="KW-0808">Transferase</keyword>
<dbReference type="InterPro" id="IPR001296">
    <property type="entry name" value="Glyco_trans_1"/>
</dbReference>
<evidence type="ECO:0000256" key="3">
    <source>
        <dbReference type="SAM" id="MobiDB-lite"/>
    </source>
</evidence>
<evidence type="ECO:0000256" key="2">
    <source>
        <dbReference type="ARBA" id="ARBA00022679"/>
    </source>
</evidence>
<evidence type="ECO:0000259" key="5">
    <source>
        <dbReference type="Pfam" id="PF13439"/>
    </source>
</evidence>
<feature type="domain" description="Glycosyltransferase subfamily 4-like N-terminal" evidence="5">
    <location>
        <begin position="87"/>
        <end position="191"/>
    </location>
</feature>
<feature type="compositionally biased region" description="Basic and acidic residues" evidence="3">
    <location>
        <begin position="413"/>
        <end position="422"/>
    </location>
</feature>
<feature type="region of interest" description="Disordered" evidence="3">
    <location>
        <begin position="392"/>
        <end position="422"/>
    </location>
</feature>
<keyword evidence="1 6" id="KW-0328">Glycosyltransferase</keyword>
<name>A0ABS7S8X8_9MICO</name>
<dbReference type="SUPFAM" id="SSF53756">
    <property type="entry name" value="UDP-Glycosyltransferase/glycogen phosphorylase"/>
    <property type="match status" value="1"/>
</dbReference>
<evidence type="ECO:0000313" key="7">
    <source>
        <dbReference type="Proteomes" id="UP000826651"/>
    </source>
</evidence>
<organism evidence="6 7">
    <name type="scientific">Occultella gossypii</name>
    <dbReference type="NCBI Taxonomy" id="2800820"/>
    <lineage>
        <taxon>Bacteria</taxon>
        <taxon>Bacillati</taxon>
        <taxon>Actinomycetota</taxon>
        <taxon>Actinomycetes</taxon>
        <taxon>Micrococcales</taxon>
        <taxon>Ruaniaceae</taxon>
        <taxon>Occultella</taxon>
    </lineage>
</organism>
<evidence type="ECO:0000259" key="4">
    <source>
        <dbReference type="Pfam" id="PF00534"/>
    </source>
</evidence>
<dbReference type="PANTHER" id="PTHR45947">
    <property type="entry name" value="SULFOQUINOVOSYL TRANSFERASE SQD2"/>
    <property type="match status" value="1"/>
</dbReference>
<dbReference type="EMBL" id="JAGSHT010000011">
    <property type="protein sequence ID" value="MBZ2196802.1"/>
    <property type="molecule type" value="Genomic_DNA"/>
</dbReference>
<dbReference type="Gene3D" id="3.40.50.2000">
    <property type="entry name" value="Glycogen Phosphorylase B"/>
    <property type="match status" value="2"/>
</dbReference>
<dbReference type="Pfam" id="PF13439">
    <property type="entry name" value="Glyco_transf_4"/>
    <property type="match status" value="1"/>
</dbReference>
<gene>
    <name evidence="6" type="ORF">KCQ71_11600</name>
</gene>
<dbReference type="PANTHER" id="PTHR45947:SF14">
    <property type="entry name" value="SLL1723 PROTEIN"/>
    <property type="match status" value="1"/>
</dbReference>
<dbReference type="InterPro" id="IPR028098">
    <property type="entry name" value="Glyco_trans_4-like_N"/>
</dbReference>
<reference evidence="6 7" key="1">
    <citation type="submission" date="2021-04" db="EMBL/GenBank/DDBJ databases">
        <title>Ruania sp. nov., isolated from sandy soil of mangrove forest.</title>
        <authorList>
            <person name="Ge X."/>
            <person name="Huang R."/>
            <person name="Liu W."/>
        </authorList>
    </citation>
    <scope>NUCLEOTIDE SEQUENCE [LARGE SCALE GENOMIC DNA]</scope>
    <source>
        <strain evidence="6 7">N2-46</strain>
    </source>
</reference>
<protein>
    <submittedName>
        <fullName evidence="6">Glycosyltransferase</fullName>
        <ecNumber evidence="6">2.4.-.-</ecNumber>
    </submittedName>
</protein>
<evidence type="ECO:0000256" key="1">
    <source>
        <dbReference type="ARBA" id="ARBA00022676"/>
    </source>
</evidence>
<dbReference type="Proteomes" id="UP000826651">
    <property type="component" value="Unassembled WGS sequence"/>
</dbReference>
<comment type="caution">
    <text evidence="6">The sequence shown here is derived from an EMBL/GenBank/DDBJ whole genome shotgun (WGS) entry which is preliminary data.</text>
</comment>
<sequence length="422" mass="44778">MYPRFSETFIVTEILALEERGADLEIFSLRPPADGRFHEALARVAAPVTYLPHHLRSTELWRVLRAARPDLPDLERHLDELLDAAPDDAAAAVDLAAQVRRRGITHLHAHFGSVSTTVARLAARIAGIGYSFTAHAKDIFHADVDPADLSRKLADAAFVITVSDYNLTHLHREYGAAAEGVIRLYNGLDLDSFTYRAARPDPHTDPVIVGVGRLVEKKGFVHLVDALALLAQRGSTARLALVGSGPEESALRAQVTARGLEGRVTFHGSLPQGRMADVVSRAAVFAAPCVVGSDGNRDGLPTVVLEALALGTPVVATPVTGMPEAVRDAETGLLVPEADPIALANALERVLTDPDGARERAAAGRLLVEDVFDTRRNAAVLHALYAGTAAAPAPVAPPAPRVATAPTLPASARADELAEVAR</sequence>